<reference evidence="2 3" key="1">
    <citation type="journal article" date="2012" name="Proc. Natl. Acad. Sci. U.S.A.">
        <title>Comparative genomics of Ceriporiopsis subvermispora and Phanerochaete chrysosporium provide insight into selective ligninolysis.</title>
        <authorList>
            <person name="Fernandez-Fueyo E."/>
            <person name="Ruiz-Duenas F.J."/>
            <person name="Ferreira P."/>
            <person name="Floudas D."/>
            <person name="Hibbett D.S."/>
            <person name="Canessa P."/>
            <person name="Larrondo L.F."/>
            <person name="James T.Y."/>
            <person name="Seelenfreund D."/>
            <person name="Lobos S."/>
            <person name="Polanco R."/>
            <person name="Tello M."/>
            <person name="Honda Y."/>
            <person name="Watanabe T."/>
            <person name="Watanabe T."/>
            <person name="Ryu J.S."/>
            <person name="Kubicek C.P."/>
            <person name="Schmoll M."/>
            <person name="Gaskell J."/>
            <person name="Hammel K.E."/>
            <person name="St John F.J."/>
            <person name="Vanden Wymelenberg A."/>
            <person name="Sabat G."/>
            <person name="Splinter BonDurant S."/>
            <person name="Syed K."/>
            <person name="Yadav J.S."/>
            <person name="Doddapaneni H."/>
            <person name="Subramanian V."/>
            <person name="Lavin J.L."/>
            <person name="Oguiza J.A."/>
            <person name="Perez G."/>
            <person name="Pisabarro A.G."/>
            <person name="Ramirez L."/>
            <person name="Santoyo F."/>
            <person name="Master E."/>
            <person name="Coutinho P.M."/>
            <person name="Henrissat B."/>
            <person name="Lombard V."/>
            <person name="Magnuson J.K."/>
            <person name="Kuees U."/>
            <person name="Hori C."/>
            <person name="Igarashi K."/>
            <person name="Samejima M."/>
            <person name="Held B.W."/>
            <person name="Barry K.W."/>
            <person name="LaButti K.M."/>
            <person name="Lapidus A."/>
            <person name="Lindquist E.A."/>
            <person name="Lucas S.M."/>
            <person name="Riley R."/>
            <person name="Salamov A.A."/>
            <person name="Hoffmeister D."/>
            <person name="Schwenk D."/>
            <person name="Hadar Y."/>
            <person name="Yarden O."/>
            <person name="de Vries R.P."/>
            <person name="Wiebenga A."/>
            <person name="Stenlid J."/>
            <person name="Eastwood D."/>
            <person name="Grigoriev I.V."/>
            <person name="Berka R.M."/>
            <person name="Blanchette R.A."/>
            <person name="Kersten P."/>
            <person name="Martinez A.T."/>
            <person name="Vicuna R."/>
            <person name="Cullen D."/>
        </authorList>
    </citation>
    <scope>NUCLEOTIDE SEQUENCE [LARGE SCALE GENOMIC DNA]</scope>
    <source>
        <strain evidence="2 3">B</strain>
    </source>
</reference>
<name>M2PWQ7_CERS8</name>
<organism evidence="2 3">
    <name type="scientific">Ceriporiopsis subvermispora (strain B)</name>
    <name type="common">White-rot fungus</name>
    <name type="synonym">Gelatoporia subvermispora</name>
    <dbReference type="NCBI Taxonomy" id="914234"/>
    <lineage>
        <taxon>Eukaryota</taxon>
        <taxon>Fungi</taxon>
        <taxon>Dikarya</taxon>
        <taxon>Basidiomycota</taxon>
        <taxon>Agaricomycotina</taxon>
        <taxon>Agaricomycetes</taxon>
        <taxon>Polyporales</taxon>
        <taxon>Gelatoporiaceae</taxon>
        <taxon>Gelatoporia</taxon>
    </lineage>
</organism>
<evidence type="ECO:0000256" key="1">
    <source>
        <dbReference type="SAM" id="MobiDB-lite"/>
    </source>
</evidence>
<sequence>MSLSDMGTYPGTPGIHEGHDNIGCTSSCVGHSDDSLVTLEEINLFLCYLETGDEASQVTLLKMGWADAQIPTDSKAPDLHRTTSPAEINTSEPLPCDINAHSAYYQWYDARHAPDAPDAPSLGQLRLADHQITEVEPNCAISDTRYSNLTTPTTGMVLENQRQKADALQEQHGQWTRNYSFKNASEPWQDSQPHPANSLYTQMRPAIAPQYFTTPHEPTPVMIASHGMDISSVALGKRRAAPVEDEATSQRLKRRRLEQCSNCGEGNDRGKVQRAASSEVEPKSQPTGNPSGNYDYKNEHENEDTPELTDDDMASDGTPPPASPIEQSDLEQYLAVLGPPRPGRIYILGLQVEMEVLCTARGNKKAVKPACQGCHHMKTMCRRESPKDTCLRCMKKGLICDEGKAKIKGKSDVACVGCRDSKAGCLHAVVDGLRTWCIPCALKGQPCVFEVKG</sequence>
<accession>M2PWQ7</accession>
<proteinExistence type="predicted"/>
<keyword evidence="3" id="KW-1185">Reference proteome</keyword>
<evidence type="ECO:0000313" key="3">
    <source>
        <dbReference type="Proteomes" id="UP000016930"/>
    </source>
</evidence>
<feature type="region of interest" description="Disordered" evidence="1">
    <location>
        <begin position="74"/>
        <end position="93"/>
    </location>
</feature>
<feature type="compositionally biased region" description="Polar residues" evidence="1">
    <location>
        <begin position="82"/>
        <end position="92"/>
    </location>
</feature>
<dbReference type="HOGENOM" id="CLU_605491_0_0_1"/>
<dbReference type="AlphaFoldDB" id="M2PWQ7"/>
<feature type="region of interest" description="Disordered" evidence="1">
    <location>
        <begin position="258"/>
        <end position="326"/>
    </location>
</feature>
<dbReference type="EMBL" id="KB445791">
    <property type="protein sequence ID" value="EMD41264.1"/>
    <property type="molecule type" value="Genomic_DNA"/>
</dbReference>
<dbReference type="Proteomes" id="UP000016930">
    <property type="component" value="Unassembled WGS sequence"/>
</dbReference>
<feature type="compositionally biased region" description="Acidic residues" evidence="1">
    <location>
        <begin position="301"/>
        <end position="314"/>
    </location>
</feature>
<gene>
    <name evidence="2" type="ORF">CERSUDRAFT_89838</name>
</gene>
<protein>
    <recommendedName>
        <fullName evidence="4">Zn(2)-C6 fungal-type domain-containing protein</fullName>
    </recommendedName>
</protein>
<evidence type="ECO:0008006" key="4">
    <source>
        <dbReference type="Google" id="ProtNLM"/>
    </source>
</evidence>
<evidence type="ECO:0000313" key="2">
    <source>
        <dbReference type="EMBL" id="EMD41264.1"/>
    </source>
</evidence>